<dbReference type="Gene3D" id="3.40.50.300">
    <property type="entry name" value="P-loop containing nucleotide triphosphate hydrolases"/>
    <property type="match status" value="1"/>
</dbReference>
<dbReference type="EMBL" id="DTKQ01000047">
    <property type="protein sequence ID" value="HGZ79534.1"/>
    <property type="molecule type" value="Genomic_DNA"/>
</dbReference>
<dbReference type="AlphaFoldDB" id="A0A832MN35"/>
<organism evidence="1">
    <name type="scientific">Pseudothermotoga hypogea</name>
    <dbReference type="NCBI Taxonomy" id="57487"/>
    <lineage>
        <taxon>Bacteria</taxon>
        <taxon>Thermotogati</taxon>
        <taxon>Thermotogota</taxon>
        <taxon>Thermotogae</taxon>
        <taxon>Thermotogales</taxon>
        <taxon>Thermotogaceae</taxon>
        <taxon>Pseudothermotoga</taxon>
    </lineage>
</organism>
<gene>
    <name evidence="1" type="ORF">ENW55_06090</name>
</gene>
<accession>A0A832MN35</accession>
<name>A0A832MN35_9THEM</name>
<dbReference type="InterPro" id="IPR051162">
    <property type="entry name" value="T4SS_component"/>
</dbReference>
<dbReference type="SUPFAM" id="SSF52540">
    <property type="entry name" value="P-loop containing nucleoside triphosphate hydrolases"/>
    <property type="match status" value="1"/>
</dbReference>
<reference evidence="1" key="1">
    <citation type="journal article" date="2020" name="mSystems">
        <title>Genome- and Community-Level Interaction Insights into Carbon Utilization and Element Cycling Functions of Hydrothermarchaeota in Hydrothermal Sediment.</title>
        <authorList>
            <person name="Zhou Z."/>
            <person name="Liu Y."/>
            <person name="Xu W."/>
            <person name="Pan J."/>
            <person name="Luo Z.H."/>
            <person name="Li M."/>
        </authorList>
    </citation>
    <scope>NUCLEOTIDE SEQUENCE [LARGE SCALE GENOMIC DNA]</scope>
    <source>
        <strain evidence="1">SpSt-86</strain>
    </source>
</reference>
<dbReference type="GO" id="GO:0005524">
    <property type="term" value="F:ATP binding"/>
    <property type="evidence" value="ECO:0007669"/>
    <property type="project" value="UniProtKB-KW"/>
</dbReference>
<comment type="caution">
    <text evidence="1">The sequence shown here is derived from an EMBL/GenBank/DDBJ whole genome shotgun (WGS) entry which is preliminary data.</text>
</comment>
<dbReference type="PANTHER" id="PTHR30121">
    <property type="entry name" value="UNCHARACTERIZED PROTEIN YJGR-RELATED"/>
    <property type="match status" value="1"/>
</dbReference>
<dbReference type="PANTHER" id="PTHR30121:SF6">
    <property type="entry name" value="SLR6007 PROTEIN"/>
    <property type="match status" value="1"/>
</dbReference>
<sequence length="570" mass="63076">MNEERPIIGLVSATSIEPTTSDSFNFWLAPGVIVNPFDIVEAEQIAHDGTSRTFGIVTTLEHTTDAPTHLSNYISNDFGQVESEPNTVRQGTTVAKVAVLSNDKDIYMPIACDRPVRFADEVGIHVALGVDKIPERYRVPAGLIRMSNGTQAVVYLDLRYVLGPEGAHVNITGISGLATKTSYAMFLIQSILQTAERAGMRNKIGVIILNVKHGDLLSIDQPPKGGLEPEQHEMWERLGLMPKPFDNVHYLLPHAKDTPRTGRPNSFRLPERNWAIYAYSLQDTYTKLDLLLSQFPDPWDTLAALIGEISAGLSDPRTGQWGPSGKWAKVTDWHSLLNGEPLFDPLKGQAQGIGEVKAISVGRFRRILRRIVETRQSGVFVSQRARGIKSISEEIAKIRGGEVIVVDIAKLTDDEQTLVFGDILRTIYALYAEEGSEHEGLPEKVIIFVDELNKYAPARERESPIIEQVLDISERGRSLGVVLFGAEQFMSAVHERVAGNCSTLVIGRSGSAELAAVHYRFLDPAVKANITRLDKGELVLSHAIFRQPIKIVFPKPAYLQEGTQEETEQM</sequence>
<keyword evidence="1" id="KW-0547">Nucleotide-binding</keyword>
<keyword evidence="1" id="KW-0067">ATP-binding</keyword>
<protein>
    <submittedName>
        <fullName evidence="1">ATP-binding protein</fullName>
    </submittedName>
</protein>
<evidence type="ECO:0000313" key="1">
    <source>
        <dbReference type="EMBL" id="HGZ79534.1"/>
    </source>
</evidence>
<proteinExistence type="predicted"/>
<dbReference type="InterPro" id="IPR027417">
    <property type="entry name" value="P-loop_NTPase"/>
</dbReference>